<dbReference type="PANTHER" id="PTHR43397:SF1">
    <property type="entry name" value="ERGOTHIONEINE BIOSYNTHESIS PROTEIN 1"/>
    <property type="match status" value="1"/>
</dbReference>
<feature type="domain" description="Histidine-specific methyltransferase SAM-dependent" evidence="5">
    <location>
        <begin position="22"/>
        <end position="174"/>
    </location>
</feature>
<dbReference type="OrthoDB" id="659at2759"/>
<dbReference type="InterPro" id="IPR019257">
    <property type="entry name" value="MeTrfase_dom"/>
</dbReference>
<name>A0A9P5MS97_9AGAM</name>
<evidence type="ECO:0000256" key="3">
    <source>
        <dbReference type="SAM" id="MobiDB-lite"/>
    </source>
</evidence>
<dbReference type="InterPro" id="IPR042095">
    <property type="entry name" value="SUMF_sf"/>
</dbReference>
<dbReference type="AlphaFoldDB" id="A0A9P5MS97"/>
<dbReference type="PANTHER" id="PTHR43397">
    <property type="entry name" value="ERGOTHIONEINE BIOSYNTHESIS PROTEIN 1"/>
    <property type="match status" value="1"/>
</dbReference>
<keyword evidence="7" id="KW-1185">Reference proteome</keyword>
<dbReference type="InterPro" id="IPR005532">
    <property type="entry name" value="SUMF_dom"/>
</dbReference>
<feature type="region of interest" description="Disordered" evidence="3">
    <location>
        <begin position="194"/>
        <end position="223"/>
    </location>
</feature>
<dbReference type="GO" id="GO:0032259">
    <property type="term" value="P:methylation"/>
    <property type="evidence" value="ECO:0007669"/>
    <property type="project" value="UniProtKB-KW"/>
</dbReference>
<evidence type="ECO:0000259" key="5">
    <source>
        <dbReference type="Pfam" id="PF10017"/>
    </source>
</evidence>
<gene>
    <name evidence="6" type="ORF">DFH94DRAFT_104368</name>
</gene>
<dbReference type="SUPFAM" id="SSF56436">
    <property type="entry name" value="C-type lectin-like"/>
    <property type="match status" value="1"/>
</dbReference>
<sequence>MSAHIIDVRLNNKVSNGEVNIRDEIVKGLSRPAGQKILPQILLYDEEGLRIFDEITTGVNDYYIFPAEETLLKRYAHDIVQIMHGKEGQPVESVVLELGAGALRKTSHVLSAFSEKVPAPSSPAQITYYALDLERRELERSLDQLVSSPVGSETEGKIDIRGLWGTYEGGLKFVEEGGLRGREAVPAAAIRARSLSSDGGSTPLSSPISSQQDAIETPLSTPEKSLDSPLHILFLGSSLGNFPRGEETTFLKSLPLRPGKGDTLLLGIDHASDPARIERAYNDREGITRRFILNGLKVLGRALGDESLFPPEKWEYVGRYDAQERRHDAFYRSRVAQTVRDPQTQVDFTFLADELIHIEVSYKYTEGAAYQLFTETNLRPLRRWMDSDSGFSLWLLERPPFNFQLLRSPASAVSNTPFGVPTLQEFQEMWGAWDFVTRGMIPDSMLFEKPIDLRHICLFYTGHIPTFLDIHLSNLLEEPNTEPEYFKYIFERGIDPHVDDPTECHPHSEVPQRDEDWPLHSTILDFQKRVRARLSNLYAELESGRRPLTRKVARVLFMTLEHEAFHTETLLYMLIQRAGTGTIPPSVGGFATPCWESLAEAWDATPEPSSATVALGPATIELGHDDFQADDGSLDVKDHEFGWDNEHPRHKVDVGEFRIEWRPVTNGQFYEYWKTAEGKVPIPKSWVMHNGNVMVRTLYGPIPMKTAHLWPVVTDYNSLSTYALVRGGRLPTEAELRLFYDKFESGYEGGRNVGFRNWHPLPATTGGEGEGRGHNGGVWEWTSTVFDGYKGFEPSYLYPGFSADFYDTLHNVVIGGSYVTTPRQAERRTLRNFFQRNYPYAWIGGRVAYDVAK</sequence>
<feature type="domain" description="Sulfatase-modifying factor enzyme-like" evidence="4">
    <location>
        <begin position="775"/>
        <end position="848"/>
    </location>
</feature>
<evidence type="ECO:0000256" key="2">
    <source>
        <dbReference type="ARBA" id="ARBA00022679"/>
    </source>
</evidence>
<keyword evidence="2" id="KW-0808">Transferase</keyword>
<organism evidence="6 7">
    <name type="scientific">Russula ochroleuca</name>
    <dbReference type="NCBI Taxonomy" id="152965"/>
    <lineage>
        <taxon>Eukaryota</taxon>
        <taxon>Fungi</taxon>
        <taxon>Dikarya</taxon>
        <taxon>Basidiomycota</taxon>
        <taxon>Agaricomycotina</taxon>
        <taxon>Agaricomycetes</taxon>
        <taxon>Russulales</taxon>
        <taxon>Russulaceae</taxon>
        <taxon>Russula</taxon>
    </lineage>
</organism>
<protein>
    <submittedName>
        <fullName evidence="6">DUF323 domain-containing protein</fullName>
    </submittedName>
</protein>
<dbReference type="EMBL" id="WHVB01000014">
    <property type="protein sequence ID" value="KAF8476728.1"/>
    <property type="molecule type" value="Genomic_DNA"/>
</dbReference>
<evidence type="ECO:0000313" key="7">
    <source>
        <dbReference type="Proteomes" id="UP000759537"/>
    </source>
</evidence>
<feature type="domain" description="Histidine-specific methyltransferase SAM-dependent" evidence="5">
    <location>
        <begin position="224"/>
        <end position="397"/>
    </location>
</feature>
<dbReference type="Gene3D" id="3.90.1580.10">
    <property type="entry name" value="paralog of FGE (formylglycine-generating enzyme)"/>
    <property type="match status" value="2"/>
</dbReference>
<evidence type="ECO:0000256" key="1">
    <source>
        <dbReference type="ARBA" id="ARBA00022603"/>
    </source>
</evidence>
<dbReference type="Proteomes" id="UP000759537">
    <property type="component" value="Unassembled WGS sequence"/>
</dbReference>
<dbReference type="GO" id="GO:0008168">
    <property type="term" value="F:methyltransferase activity"/>
    <property type="evidence" value="ECO:0007669"/>
    <property type="project" value="UniProtKB-KW"/>
</dbReference>
<accession>A0A9P5MS97</accession>
<reference evidence="6" key="2">
    <citation type="journal article" date="2020" name="Nat. Commun.">
        <title>Large-scale genome sequencing of mycorrhizal fungi provides insights into the early evolution of symbiotic traits.</title>
        <authorList>
            <person name="Miyauchi S."/>
            <person name="Kiss E."/>
            <person name="Kuo A."/>
            <person name="Drula E."/>
            <person name="Kohler A."/>
            <person name="Sanchez-Garcia M."/>
            <person name="Morin E."/>
            <person name="Andreopoulos B."/>
            <person name="Barry K.W."/>
            <person name="Bonito G."/>
            <person name="Buee M."/>
            <person name="Carver A."/>
            <person name="Chen C."/>
            <person name="Cichocki N."/>
            <person name="Clum A."/>
            <person name="Culley D."/>
            <person name="Crous P.W."/>
            <person name="Fauchery L."/>
            <person name="Girlanda M."/>
            <person name="Hayes R.D."/>
            <person name="Keri Z."/>
            <person name="LaButti K."/>
            <person name="Lipzen A."/>
            <person name="Lombard V."/>
            <person name="Magnuson J."/>
            <person name="Maillard F."/>
            <person name="Murat C."/>
            <person name="Nolan M."/>
            <person name="Ohm R.A."/>
            <person name="Pangilinan J."/>
            <person name="Pereira M.F."/>
            <person name="Perotto S."/>
            <person name="Peter M."/>
            <person name="Pfister S."/>
            <person name="Riley R."/>
            <person name="Sitrit Y."/>
            <person name="Stielow J.B."/>
            <person name="Szollosi G."/>
            <person name="Zifcakova L."/>
            <person name="Stursova M."/>
            <person name="Spatafora J.W."/>
            <person name="Tedersoo L."/>
            <person name="Vaario L.M."/>
            <person name="Yamada A."/>
            <person name="Yan M."/>
            <person name="Wang P."/>
            <person name="Xu J."/>
            <person name="Bruns T."/>
            <person name="Baldrian P."/>
            <person name="Vilgalys R."/>
            <person name="Dunand C."/>
            <person name="Henrissat B."/>
            <person name="Grigoriev I.V."/>
            <person name="Hibbett D."/>
            <person name="Nagy L.G."/>
            <person name="Martin F.M."/>
        </authorList>
    </citation>
    <scope>NUCLEOTIDE SEQUENCE</scope>
    <source>
        <strain evidence="6">Prilba</strain>
    </source>
</reference>
<dbReference type="Pfam" id="PF03781">
    <property type="entry name" value="FGE-sulfatase"/>
    <property type="match status" value="2"/>
</dbReference>
<dbReference type="InterPro" id="IPR051128">
    <property type="entry name" value="EgtD_Methyltrsf_superfamily"/>
</dbReference>
<evidence type="ECO:0000313" key="6">
    <source>
        <dbReference type="EMBL" id="KAF8476728.1"/>
    </source>
</evidence>
<dbReference type="InterPro" id="IPR016187">
    <property type="entry name" value="CTDL_fold"/>
</dbReference>
<evidence type="ECO:0000259" key="4">
    <source>
        <dbReference type="Pfam" id="PF03781"/>
    </source>
</evidence>
<keyword evidence="1" id="KW-0489">Methyltransferase</keyword>
<proteinExistence type="predicted"/>
<reference evidence="6" key="1">
    <citation type="submission" date="2019-10" db="EMBL/GenBank/DDBJ databases">
        <authorList>
            <consortium name="DOE Joint Genome Institute"/>
            <person name="Kuo A."/>
            <person name="Miyauchi S."/>
            <person name="Kiss E."/>
            <person name="Drula E."/>
            <person name="Kohler A."/>
            <person name="Sanchez-Garcia M."/>
            <person name="Andreopoulos B."/>
            <person name="Barry K.W."/>
            <person name="Bonito G."/>
            <person name="Buee M."/>
            <person name="Carver A."/>
            <person name="Chen C."/>
            <person name="Cichocki N."/>
            <person name="Clum A."/>
            <person name="Culley D."/>
            <person name="Crous P.W."/>
            <person name="Fauchery L."/>
            <person name="Girlanda M."/>
            <person name="Hayes R."/>
            <person name="Keri Z."/>
            <person name="LaButti K."/>
            <person name="Lipzen A."/>
            <person name="Lombard V."/>
            <person name="Magnuson J."/>
            <person name="Maillard F."/>
            <person name="Morin E."/>
            <person name="Murat C."/>
            <person name="Nolan M."/>
            <person name="Ohm R."/>
            <person name="Pangilinan J."/>
            <person name="Pereira M."/>
            <person name="Perotto S."/>
            <person name="Peter M."/>
            <person name="Riley R."/>
            <person name="Sitrit Y."/>
            <person name="Stielow B."/>
            <person name="Szollosi G."/>
            <person name="Zifcakova L."/>
            <person name="Stursova M."/>
            <person name="Spatafora J.W."/>
            <person name="Tedersoo L."/>
            <person name="Vaario L.-M."/>
            <person name="Yamada A."/>
            <person name="Yan M."/>
            <person name="Wang P."/>
            <person name="Xu J."/>
            <person name="Bruns T."/>
            <person name="Baldrian P."/>
            <person name="Vilgalys R."/>
            <person name="Henrissat B."/>
            <person name="Grigoriev I.V."/>
            <person name="Hibbett D."/>
            <person name="Nagy L.G."/>
            <person name="Martin F.M."/>
        </authorList>
    </citation>
    <scope>NUCLEOTIDE SEQUENCE</scope>
    <source>
        <strain evidence="6">Prilba</strain>
    </source>
</reference>
<feature type="domain" description="Sulfatase-modifying factor enzyme-like" evidence="4">
    <location>
        <begin position="632"/>
        <end position="736"/>
    </location>
</feature>
<comment type="caution">
    <text evidence="6">The sequence shown here is derived from an EMBL/GenBank/DDBJ whole genome shotgun (WGS) entry which is preliminary data.</text>
</comment>
<dbReference type="InterPro" id="IPR029063">
    <property type="entry name" value="SAM-dependent_MTases_sf"/>
</dbReference>
<dbReference type="Pfam" id="PF10017">
    <property type="entry name" value="Methyltransf_33"/>
    <property type="match status" value="2"/>
</dbReference>
<dbReference type="Gene3D" id="3.40.50.150">
    <property type="entry name" value="Vaccinia Virus protein VP39"/>
    <property type="match status" value="1"/>
</dbReference>